<dbReference type="InterPro" id="IPR011990">
    <property type="entry name" value="TPR-like_helical_dom_sf"/>
</dbReference>
<gene>
    <name evidence="8" type="ORF">PX52LOC_04690</name>
</gene>
<evidence type="ECO:0000256" key="3">
    <source>
        <dbReference type="ARBA" id="ARBA00022741"/>
    </source>
</evidence>
<keyword evidence="6" id="KW-1133">Transmembrane helix</keyword>
<dbReference type="SMART" id="SM00220">
    <property type="entry name" value="S_TKc"/>
    <property type="match status" value="1"/>
</dbReference>
<dbReference type="PANTHER" id="PTHR43671">
    <property type="entry name" value="SERINE/THREONINE-PROTEIN KINASE NEK"/>
    <property type="match status" value="1"/>
</dbReference>
<evidence type="ECO:0000256" key="6">
    <source>
        <dbReference type="SAM" id="Phobius"/>
    </source>
</evidence>
<dbReference type="InterPro" id="IPR050660">
    <property type="entry name" value="NEK_Ser/Thr_kinase"/>
</dbReference>
<evidence type="ECO:0000256" key="4">
    <source>
        <dbReference type="ARBA" id="ARBA00022777"/>
    </source>
</evidence>
<reference evidence="9" key="1">
    <citation type="submission" date="2019-08" db="EMBL/GenBank/DDBJ databases">
        <title>Limnoglobus roseus gen. nov., sp. nov., a novel freshwater planctomycete with a giant genome from the family Gemmataceae.</title>
        <authorList>
            <person name="Kulichevskaya I.S."/>
            <person name="Naumoff D.G."/>
            <person name="Miroshnikov K."/>
            <person name="Ivanova A."/>
            <person name="Philippov D.A."/>
            <person name="Hakobyan A."/>
            <person name="Rijpstra I.C."/>
            <person name="Sinninghe Damste J.S."/>
            <person name="Liesack W."/>
            <person name="Dedysh S.N."/>
        </authorList>
    </citation>
    <scope>NUCLEOTIDE SEQUENCE [LARGE SCALE GENOMIC DNA]</scope>
    <source>
        <strain evidence="9">PX52</strain>
    </source>
</reference>
<feature type="domain" description="Protein kinase" evidence="7">
    <location>
        <begin position="1"/>
        <end position="254"/>
    </location>
</feature>
<protein>
    <recommendedName>
        <fullName evidence="1">non-specific serine/threonine protein kinase</fullName>
        <ecNumber evidence="1">2.7.11.1</ecNumber>
    </recommendedName>
</protein>
<dbReference type="CDD" id="cd14014">
    <property type="entry name" value="STKc_PknB_like"/>
    <property type="match status" value="1"/>
</dbReference>
<keyword evidence="4 8" id="KW-0418">Kinase</keyword>
<dbReference type="Gene3D" id="1.25.40.10">
    <property type="entry name" value="Tetratricopeptide repeat domain"/>
    <property type="match status" value="3"/>
</dbReference>
<keyword evidence="9" id="KW-1185">Reference proteome</keyword>
<keyword evidence="6" id="KW-0472">Membrane</keyword>
<evidence type="ECO:0000313" key="8">
    <source>
        <dbReference type="EMBL" id="QEL17691.1"/>
    </source>
</evidence>
<keyword evidence="8" id="KW-0723">Serine/threonine-protein kinase</keyword>
<dbReference type="PROSITE" id="PS50011">
    <property type="entry name" value="PROTEIN_KINASE_DOM"/>
    <property type="match status" value="1"/>
</dbReference>
<dbReference type="InterPro" id="IPR019734">
    <property type="entry name" value="TPR_rpt"/>
</dbReference>
<organism evidence="8 9">
    <name type="scientific">Limnoglobus roseus</name>
    <dbReference type="NCBI Taxonomy" id="2598579"/>
    <lineage>
        <taxon>Bacteria</taxon>
        <taxon>Pseudomonadati</taxon>
        <taxon>Planctomycetota</taxon>
        <taxon>Planctomycetia</taxon>
        <taxon>Gemmatales</taxon>
        <taxon>Gemmataceae</taxon>
        <taxon>Limnoglobus</taxon>
    </lineage>
</organism>
<dbReference type="Gene3D" id="3.30.200.20">
    <property type="entry name" value="Phosphorylase Kinase, domain 1"/>
    <property type="match status" value="1"/>
</dbReference>
<dbReference type="SUPFAM" id="SSF56112">
    <property type="entry name" value="Protein kinase-like (PK-like)"/>
    <property type="match status" value="1"/>
</dbReference>
<name>A0A5C1AEJ0_9BACT</name>
<dbReference type="Pfam" id="PF00069">
    <property type="entry name" value="Pkinase"/>
    <property type="match status" value="1"/>
</dbReference>
<evidence type="ECO:0000313" key="9">
    <source>
        <dbReference type="Proteomes" id="UP000324974"/>
    </source>
</evidence>
<proteinExistence type="predicted"/>
<dbReference type="Proteomes" id="UP000324974">
    <property type="component" value="Chromosome"/>
</dbReference>
<dbReference type="GO" id="GO:0005524">
    <property type="term" value="F:ATP binding"/>
    <property type="evidence" value="ECO:0007669"/>
    <property type="project" value="UniProtKB-KW"/>
</dbReference>
<sequence length="1002" mass="105720">MGVVYLARQAGLNRPVALKMLLGGVTSAPAKARFLAEAEAMAAVHHPNVAQVYAYGEHGGGPYLAIELLDGGHLGERLDRLDRSRAEFAVEVATLLAGVAEGVAAAHAVGVVHRDLKPGNVLLDEAGGVKVTDFGLAKRDRGVDLTTTQAVMGTPGYMAPEQARGGTKWVGPTADVWSLGVMLFEALAGRRPFTADSTFSLIAAVAEGNAPRLRAVAPRVPGDLATVCDKCLEKAAADRYPTAAELAGDLRRFAAGEPVTARPLPVRRQIARWVRKNRAAAAGVVAAAVALVGLGVGGVALAAYKSLEADRAKDQLIEFAERERVRADVERRLAEARRLRESGRLDDARAEYVALLALAERGQAAPPLAHELTSLEAELGERKAAGAAREALAQLRRSRDEAFFFATLFTGNDPAENRAKAAAAATAGLAQFLTIRDPPPVRLADPGRFGHLSRADRDEAATVCQELLLVLAETRPDCLAAADLLPGGISVRGVATRLTELSKKRGDRPAADAYQARAARLTTDHPADLFATALAAYRRDDLPTAVTAADAVEQTESNHFWALYLGGVARVRSGEMGRAAEAFTACLALRPDFDLARVYRAFAHGEQMAFARAFADYDAALARTADPLVRFLGLNNRGIHRMAAGDLAGAEADLRGAIALRPTVAAPYRSLATACWRRGDAAAATTVLTEAIGLSPGMSALYLDRGRVLAAARPTAAREDFAAVLALKPGPDVVAETELEVARLDRRSAPKAALAAVDRALAAVPNDPAAHRLRASVLAEQGQSEDAVKALDEYLRLAGAATAADYVLQALLQAQQRRYPDAIAAYTLALNASATPADRAVARLGRAGVYLLTDAPKLAVVDYEAVVAADPKNADARCGRAEARVKVGLIAAGLADAEEAARGTPTARQWLLIARTRALARQRLTTEAGLAKQNDLPADDGVTALAAVAAAVRGAVAATPVADRNDFWQARVKPDPVLAPLLRYDLFQQIERSLAGPPEPSR</sequence>
<feature type="transmembrane region" description="Helical" evidence="6">
    <location>
        <begin position="279"/>
        <end position="304"/>
    </location>
</feature>
<dbReference type="KEGG" id="lrs:PX52LOC_04690"/>
<dbReference type="SMART" id="SM00028">
    <property type="entry name" value="TPR"/>
    <property type="match status" value="6"/>
</dbReference>
<dbReference type="InterPro" id="IPR008271">
    <property type="entry name" value="Ser/Thr_kinase_AS"/>
</dbReference>
<evidence type="ECO:0000256" key="1">
    <source>
        <dbReference type="ARBA" id="ARBA00012513"/>
    </source>
</evidence>
<dbReference type="InterPro" id="IPR011009">
    <property type="entry name" value="Kinase-like_dom_sf"/>
</dbReference>
<evidence type="ECO:0000256" key="5">
    <source>
        <dbReference type="ARBA" id="ARBA00022840"/>
    </source>
</evidence>
<dbReference type="EC" id="2.7.11.1" evidence="1"/>
<dbReference type="InterPro" id="IPR000719">
    <property type="entry name" value="Prot_kinase_dom"/>
</dbReference>
<dbReference type="EMBL" id="CP042425">
    <property type="protein sequence ID" value="QEL17691.1"/>
    <property type="molecule type" value="Genomic_DNA"/>
</dbReference>
<dbReference type="PANTHER" id="PTHR43671:SF13">
    <property type="entry name" value="SERINE_THREONINE-PROTEIN KINASE NEK2"/>
    <property type="match status" value="1"/>
</dbReference>
<keyword evidence="6" id="KW-0812">Transmembrane</keyword>
<dbReference type="AlphaFoldDB" id="A0A5C1AEJ0"/>
<keyword evidence="2" id="KW-0808">Transferase</keyword>
<evidence type="ECO:0000256" key="2">
    <source>
        <dbReference type="ARBA" id="ARBA00022679"/>
    </source>
</evidence>
<dbReference type="SUPFAM" id="SSF48452">
    <property type="entry name" value="TPR-like"/>
    <property type="match status" value="3"/>
</dbReference>
<evidence type="ECO:0000259" key="7">
    <source>
        <dbReference type="PROSITE" id="PS50011"/>
    </source>
</evidence>
<keyword evidence="3" id="KW-0547">Nucleotide-binding</keyword>
<dbReference type="PROSITE" id="PS00108">
    <property type="entry name" value="PROTEIN_KINASE_ST"/>
    <property type="match status" value="1"/>
</dbReference>
<keyword evidence="5" id="KW-0067">ATP-binding</keyword>
<dbReference type="GO" id="GO:0004674">
    <property type="term" value="F:protein serine/threonine kinase activity"/>
    <property type="evidence" value="ECO:0007669"/>
    <property type="project" value="UniProtKB-KW"/>
</dbReference>
<accession>A0A5C1AEJ0</accession>
<dbReference type="Gene3D" id="1.10.510.10">
    <property type="entry name" value="Transferase(Phosphotransferase) domain 1"/>
    <property type="match status" value="1"/>
</dbReference>